<dbReference type="CDD" id="cd00038">
    <property type="entry name" value="CAP_ED"/>
    <property type="match status" value="1"/>
</dbReference>
<accession>A0A399RE34</accession>
<keyword evidence="3" id="KW-0804">Transcription</keyword>
<dbReference type="GO" id="GO:0003700">
    <property type="term" value="F:DNA-binding transcription factor activity"/>
    <property type="evidence" value="ECO:0007669"/>
    <property type="project" value="InterPro"/>
</dbReference>
<protein>
    <submittedName>
        <fullName evidence="7">Crp/Fnr family transcriptional regulator</fullName>
    </submittedName>
</protein>
<dbReference type="Pfam" id="PF00027">
    <property type="entry name" value="cNMP_binding"/>
    <property type="match status" value="1"/>
</dbReference>
<name>A0A399RE34_9PROT</name>
<dbReference type="OrthoDB" id="667966at2"/>
<feature type="region of interest" description="Disordered" evidence="4">
    <location>
        <begin position="220"/>
        <end position="261"/>
    </location>
</feature>
<dbReference type="AlphaFoldDB" id="A0A399RE34"/>
<dbReference type="GO" id="GO:0005829">
    <property type="term" value="C:cytosol"/>
    <property type="evidence" value="ECO:0007669"/>
    <property type="project" value="TreeGrafter"/>
</dbReference>
<keyword evidence="1" id="KW-0805">Transcription regulation</keyword>
<dbReference type="InterPro" id="IPR014710">
    <property type="entry name" value="RmlC-like_jellyroll"/>
</dbReference>
<gene>
    <name evidence="7" type="ORF">D1223_12990</name>
</gene>
<dbReference type="PROSITE" id="PS00042">
    <property type="entry name" value="HTH_CRP_1"/>
    <property type="match status" value="1"/>
</dbReference>
<dbReference type="SUPFAM" id="SSF51206">
    <property type="entry name" value="cAMP-binding domain-like"/>
    <property type="match status" value="1"/>
</dbReference>
<dbReference type="GO" id="GO:0003677">
    <property type="term" value="F:DNA binding"/>
    <property type="evidence" value="ECO:0007669"/>
    <property type="project" value="UniProtKB-KW"/>
</dbReference>
<feature type="domain" description="HTH crp-type" evidence="6">
    <location>
        <begin position="131"/>
        <end position="204"/>
    </location>
</feature>
<dbReference type="PRINTS" id="PR00034">
    <property type="entry name" value="HTHCRP"/>
</dbReference>
<dbReference type="InterPro" id="IPR000595">
    <property type="entry name" value="cNMP-bd_dom"/>
</dbReference>
<dbReference type="InterPro" id="IPR050397">
    <property type="entry name" value="Env_Response_Regulators"/>
</dbReference>
<dbReference type="RefSeq" id="WP_119376842.1">
    <property type="nucleotide sequence ID" value="NZ_QWFX01000013.1"/>
</dbReference>
<dbReference type="InterPro" id="IPR036390">
    <property type="entry name" value="WH_DNA-bd_sf"/>
</dbReference>
<dbReference type="InterPro" id="IPR036388">
    <property type="entry name" value="WH-like_DNA-bd_sf"/>
</dbReference>
<dbReference type="SUPFAM" id="SSF46785">
    <property type="entry name" value="Winged helix' DNA-binding domain"/>
    <property type="match status" value="1"/>
</dbReference>
<reference evidence="7 8" key="1">
    <citation type="submission" date="2018-08" db="EMBL/GenBank/DDBJ databases">
        <title>Henriciella mobilis sp. nov., isolated from seawater.</title>
        <authorList>
            <person name="Cheng H."/>
            <person name="Wu Y.-H."/>
            <person name="Xu X.-W."/>
            <person name="Guo L.-L."/>
        </authorList>
    </citation>
    <scope>NUCLEOTIDE SEQUENCE [LARGE SCALE GENOMIC DNA]</scope>
    <source>
        <strain evidence="7 8">JN25</strain>
    </source>
</reference>
<evidence type="ECO:0000259" key="6">
    <source>
        <dbReference type="PROSITE" id="PS51063"/>
    </source>
</evidence>
<dbReference type="EMBL" id="QWFX01000013">
    <property type="protein sequence ID" value="RIJ28307.1"/>
    <property type="molecule type" value="Genomic_DNA"/>
</dbReference>
<dbReference type="PANTHER" id="PTHR24567">
    <property type="entry name" value="CRP FAMILY TRANSCRIPTIONAL REGULATORY PROTEIN"/>
    <property type="match status" value="1"/>
</dbReference>
<dbReference type="SMART" id="SM00419">
    <property type="entry name" value="HTH_CRP"/>
    <property type="match status" value="1"/>
</dbReference>
<dbReference type="InterPro" id="IPR018335">
    <property type="entry name" value="Tscrpt_reg_HTH_Crp-type_CS"/>
</dbReference>
<feature type="domain" description="Cyclic nucleotide-binding" evidence="5">
    <location>
        <begin position="1"/>
        <end position="117"/>
    </location>
</feature>
<dbReference type="PROSITE" id="PS51063">
    <property type="entry name" value="HTH_CRP_2"/>
    <property type="match status" value="1"/>
</dbReference>
<dbReference type="Gene3D" id="1.10.10.10">
    <property type="entry name" value="Winged helix-like DNA-binding domain superfamily/Winged helix DNA-binding domain"/>
    <property type="match status" value="1"/>
</dbReference>
<evidence type="ECO:0000256" key="4">
    <source>
        <dbReference type="SAM" id="MobiDB-lite"/>
    </source>
</evidence>
<dbReference type="Proteomes" id="UP000266385">
    <property type="component" value="Unassembled WGS sequence"/>
</dbReference>
<keyword evidence="8" id="KW-1185">Reference proteome</keyword>
<evidence type="ECO:0000313" key="7">
    <source>
        <dbReference type="EMBL" id="RIJ28307.1"/>
    </source>
</evidence>
<comment type="caution">
    <text evidence="7">The sequence shown here is derived from an EMBL/GenBank/DDBJ whole genome shotgun (WGS) entry which is preliminary data.</text>
</comment>
<keyword evidence="2" id="KW-0238">DNA-binding</keyword>
<organism evidence="7 8">
    <name type="scientific">Henriciella mobilis</name>
    <dbReference type="NCBI Taxonomy" id="2305467"/>
    <lineage>
        <taxon>Bacteria</taxon>
        <taxon>Pseudomonadati</taxon>
        <taxon>Pseudomonadota</taxon>
        <taxon>Alphaproteobacteria</taxon>
        <taxon>Hyphomonadales</taxon>
        <taxon>Hyphomonadaceae</taxon>
        <taxon>Henriciella</taxon>
    </lineage>
</organism>
<proteinExistence type="predicted"/>
<dbReference type="Pfam" id="PF13545">
    <property type="entry name" value="HTH_Crp_2"/>
    <property type="match status" value="1"/>
</dbReference>
<evidence type="ECO:0000256" key="3">
    <source>
        <dbReference type="ARBA" id="ARBA00023163"/>
    </source>
</evidence>
<dbReference type="InterPro" id="IPR012318">
    <property type="entry name" value="HTH_CRP"/>
</dbReference>
<dbReference type="Gene3D" id="2.60.120.10">
    <property type="entry name" value="Jelly Rolls"/>
    <property type="match status" value="1"/>
</dbReference>
<evidence type="ECO:0000313" key="8">
    <source>
        <dbReference type="Proteomes" id="UP000266385"/>
    </source>
</evidence>
<dbReference type="PROSITE" id="PS50042">
    <property type="entry name" value="CNMP_BINDING_3"/>
    <property type="match status" value="1"/>
</dbReference>
<dbReference type="PANTHER" id="PTHR24567:SF75">
    <property type="entry name" value="FUMARATE AND NITRATE REDUCTION REGULATORY PROTEIN"/>
    <property type="match status" value="1"/>
</dbReference>
<dbReference type="SMART" id="SM00100">
    <property type="entry name" value="cNMP"/>
    <property type="match status" value="1"/>
</dbReference>
<evidence type="ECO:0000256" key="2">
    <source>
        <dbReference type="ARBA" id="ARBA00023125"/>
    </source>
</evidence>
<evidence type="ECO:0000259" key="5">
    <source>
        <dbReference type="PROSITE" id="PS50042"/>
    </source>
</evidence>
<evidence type="ECO:0000256" key="1">
    <source>
        <dbReference type="ARBA" id="ARBA00023015"/>
    </source>
</evidence>
<dbReference type="CDD" id="cd00092">
    <property type="entry name" value="HTH_CRP"/>
    <property type="match status" value="1"/>
</dbReference>
<dbReference type="InterPro" id="IPR018490">
    <property type="entry name" value="cNMP-bd_dom_sf"/>
</dbReference>
<sequence>MMELTSRRLASDIKSEHEVRYRPHQSLYLDGDPAHSVFRVTSGVVIVYRLLPDGRRQIYSFATQGDFLALDLGRTYRHYAEAITEVSVEVYERTSFEQALQRDADFRRAIFSYLTESLLAAQEQAILLGCKSALERTASFLCFLYEKSPARAPGAYIVIRMSRSDIADYLGLTFETVSRMLHRMKDLGVIDLPKPDRFKVLDWQALAKLAGKQSAQRWVEPRPARMPGLAGRSRTSAVEGASRLRHANDCRPVDSSIARSH</sequence>